<dbReference type="EMBL" id="SJPK01000006">
    <property type="protein sequence ID" value="TWT66000.1"/>
    <property type="molecule type" value="Genomic_DNA"/>
</dbReference>
<dbReference type="PROSITE" id="PS51257">
    <property type="entry name" value="PROKAR_LIPOPROTEIN"/>
    <property type="match status" value="1"/>
</dbReference>
<dbReference type="OrthoDB" id="10005370at2"/>
<evidence type="ECO:0000313" key="2">
    <source>
        <dbReference type="EMBL" id="TWT66000.1"/>
    </source>
</evidence>
<dbReference type="AlphaFoldDB" id="A0A5C5XSX2"/>
<organism evidence="2 3">
    <name type="scientific">Allorhodopirellula solitaria</name>
    <dbReference type="NCBI Taxonomy" id="2527987"/>
    <lineage>
        <taxon>Bacteria</taxon>
        <taxon>Pseudomonadati</taxon>
        <taxon>Planctomycetota</taxon>
        <taxon>Planctomycetia</taxon>
        <taxon>Pirellulales</taxon>
        <taxon>Pirellulaceae</taxon>
        <taxon>Allorhodopirellula</taxon>
    </lineage>
</organism>
<comment type="caution">
    <text evidence="2">The sequence shown here is derived from an EMBL/GenBank/DDBJ whole genome shotgun (WGS) entry which is preliminary data.</text>
</comment>
<feature type="chain" id="PRO_5023023564" evidence="1">
    <location>
        <begin position="23"/>
        <end position="65"/>
    </location>
</feature>
<proteinExistence type="predicted"/>
<evidence type="ECO:0000256" key="1">
    <source>
        <dbReference type="SAM" id="SignalP"/>
    </source>
</evidence>
<sequence precursor="true">MNRQTRSAARLFFGIACCVLFAAGCTNESTSTKLETPEGIDWEAIEAQGASIADESAKGERAKSK</sequence>
<accession>A0A5C5XSX2</accession>
<evidence type="ECO:0000313" key="3">
    <source>
        <dbReference type="Proteomes" id="UP000318053"/>
    </source>
</evidence>
<keyword evidence="1" id="KW-0732">Signal</keyword>
<keyword evidence="3" id="KW-1185">Reference proteome</keyword>
<dbReference type="Proteomes" id="UP000318053">
    <property type="component" value="Unassembled WGS sequence"/>
</dbReference>
<name>A0A5C5XSX2_9BACT</name>
<protein>
    <submittedName>
        <fullName evidence="2">Uncharacterized protein</fullName>
    </submittedName>
</protein>
<gene>
    <name evidence="2" type="ORF">CA85_28590</name>
</gene>
<dbReference type="RefSeq" id="WP_146391832.1">
    <property type="nucleotide sequence ID" value="NZ_SJPK01000006.1"/>
</dbReference>
<feature type="signal peptide" evidence="1">
    <location>
        <begin position="1"/>
        <end position="22"/>
    </location>
</feature>
<reference evidence="2 3" key="1">
    <citation type="submission" date="2019-02" db="EMBL/GenBank/DDBJ databases">
        <title>Deep-cultivation of Planctomycetes and their phenomic and genomic characterization uncovers novel biology.</title>
        <authorList>
            <person name="Wiegand S."/>
            <person name="Jogler M."/>
            <person name="Boedeker C."/>
            <person name="Pinto D."/>
            <person name="Vollmers J."/>
            <person name="Rivas-Marin E."/>
            <person name="Kohn T."/>
            <person name="Peeters S.H."/>
            <person name="Heuer A."/>
            <person name="Rast P."/>
            <person name="Oberbeckmann S."/>
            <person name="Bunk B."/>
            <person name="Jeske O."/>
            <person name="Meyerdierks A."/>
            <person name="Storesund J.E."/>
            <person name="Kallscheuer N."/>
            <person name="Luecker S."/>
            <person name="Lage O.M."/>
            <person name="Pohl T."/>
            <person name="Merkel B.J."/>
            <person name="Hornburger P."/>
            <person name="Mueller R.-W."/>
            <person name="Bruemmer F."/>
            <person name="Labrenz M."/>
            <person name="Spormann A.M."/>
            <person name="Op Den Camp H."/>
            <person name="Overmann J."/>
            <person name="Amann R."/>
            <person name="Jetten M.S.M."/>
            <person name="Mascher T."/>
            <person name="Medema M.H."/>
            <person name="Devos D.P."/>
            <person name="Kaster A.-K."/>
            <person name="Ovreas L."/>
            <person name="Rohde M."/>
            <person name="Galperin M.Y."/>
            <person name="Jogler C."/>
        </authorList>
    </citation>
    <scope>NUCLEOTIDE SEQUENCE [LARGE SCALE GENOMIC DNA]</scope>
    <source>
        <strain evidence="2 3">CA85</strain>
    </source>
</reference>